<dbReference type="Gene3D" id="3.90.226.10">
    <property type="entry name" value="2-enoyl-CoA Hydratase, Chain A, domain 1"/>
    <property type="match status" value="1"/>
</dbReference>
<dbReference type="GO" id="GO:0009368">
    <property type="term" value="C:endopeptidase Clp complex"/>
    <property type="evidence" value="ECO:0007669"/>
    <property type="project" value="TreeGrafter"/>
</dbReference>
<dbReference type="RefSeq" id="WP_016273830.1">
    <property type="nucleotide sequence ID" value="NZ_KE159487.1"/>
</dbReference>
<evidence type="ECO:0000313" key="9">
    <source>
        <dbReference type="EMBL" id="EOS07200.1"/>
    </source>
</evidence>
<evidence type="ECO:0000256" key="2">
    <source>
        <dbReference type="ARBA" id="ARBA00022490"/>
    </source>
</evidence>
<comment type="similarity">
    <text evidence="1 6">Belongs to the peptidase S14 family.</text>
</comment>
<dbReference type="HOGENOM" id="CLU_067552_0_0_10"/>
<dbReference type="EMBL" id="ASSO01000009">
    <property type="protein sequence ID" value="EOS07200.1"/>
    <property type="molecule type" value="Genomic_DNA"/>
</dbReference>
<evidence type="ECO:0000256" key="3">
    <source>
        <dbReference type="ARBA" id="ARBA00022670"/>
    </source>
</evidence>
<keyword evidence="5" id="KW-0720">Serine protease</keyword>
<evidence type="ECO:0000256" key="1">
    <source>
        <dbReference type="ARBA" id="ARBA00007039"/>
    </source>
</evidence>
<keyword evidence="4" id="KW-0378">Hydrolase</keyword>
<evidence type="ECO:0000256" key="6">
    <source>
        <dbReference type="RuleBase" id="RU003567"/>
    </source>
</evidence>
<evidence type="ECO:0000256" key="8">
    <source>
        <dbReference type="SAM" id="MobiDB-lite"/>
    </source>
</evidence>
<evidence type="ECO:0000313" key="10">
    <source>
        <dbReference type="Proteomes" id="UP000014212"/>
    </source>
</evidence>
<dbReference type="PATRIC" id="fig|1235787.3.peg.3021"/>
<feature type="region of interest" description="Disordered" evidence="8">
    <location>
        <begin position="320"/>
        <end position="344"/>
    </location>
</feature>
<dbReference type="Proteomes" id="UP000014212">
    <property type="component" value="Unassembled WGS sequence"/>
</dbReference>
<feature type="compositionally biased region" description="Basic and acidic residues" evidence="8">
    <location>
        <begin position="334"/>
        <end position="344"/>
    </location>
</feature>
<dbReference type="GO" id="GO:0004252">
    <property type="term" value="F:serine-type endopeptidase activity"/>
    <property type="evidence" value="ECO:0007669"/>
    <property type="project" value="InterPro"/>
</dbReference>
<dbReference type="PRINTS" id="PR00127">
    <property type="entry name" value="CLPPROTEASEP"/>
</dbReference>
<dbReference type="CDD" id="cd07016">
    <property type="entry name" value="S14_ClpP_1"/>
    <property type="match status" value="1"/>
</dbReference>
<dbReference type="GO" id="GO:0006515">
    <property type="term" value="P:protein quality control for misfolded or incompletely synthesized proteins"/>
    <property type="evidence" value="ECO:0007669"/>
    <property type="project" value="TreeGrafter"/>
</dbReference>
<dbReference type="NCBIfam" id="NF045542">
    <property type="entry name" value="Clp_rel_HeadMat"/>
    <property type="match status" value="1"/>
</dbReference>
<keyword evidence="2" id="KW-0963">Cytoplasm</keyword>
<sequence>MNKYLNIHTAPDGTVTIFLYGEIGDYGDVKSGNVVSELKAAENSGARIDVRINSIGGDVYSGIALYNALKGSRADIHIYIDGVAASMAAVLALCGKPVTMSKYARLMLHSVSGGCYGNKTELRRCIDEIQALEDSLADMLASKLKTDKAQIKSSYFDDNDHWLTAGEALSLGLVDGIYDADPVPDDSTPEQIYSIFNNRLDKPSNDNQMNLEELKKHPRFKDCADDAAVLREIDSLEKAAGKVPGLENENRELKEKVKGFEDKAAEAEETERASLLDAAEQDGRINARTRPTFENILKRDMEEGKAALAALTPKRKVMEDINRPTDSDGPFARRMKEIKDRLKK</sequence>
<protein>
    <recommendedName>
        <fullName evidence="6">ATP-dependent Clp protease proteolytic subunit</fullName>
    </recommendedName>
</protein>
<dbReference type="GO" id="GO:0004176">
    <property type="term" value="F:ATP-dependent peptidase activity"/>
    <property type="evidence" value="ECO:0007669"/>
    <property type="project" value="InterPro"/>
</dbReference>
<dbReference type="PANTHER" id="PTHR10381">
    <property type="entry name" value="ATP-DEPENDENT CLP PROTEASE PROTEOLYTIC SUBUNIT"/>
    <property type="match status" value="1"/>
</dbReference>
<dbReference type="AlphaFoldDB" id="R9I1I1"/>
<keyword evidence="7" id="KW-0175">Coiled coil</keyword>
<organism evidence="9 10">
    <name type="scientific">Bacteroides uniformis dnLKV2</name>
    <dbReference type="NCBI Taxonomy" id="1235787"/>
    <lineage>
        <taxon>Bacteria</taxon>
        <taxon>Pseudomonadati</taxon>
        <taxon>Bacteroidota</taxon>
        <taxon>Bacteroidia</taxon>
        <taxon>Bacteroidales</taxon>
        <taxon>Bacteroidaceae</taxon>
        <taxon>Bacteroides</taxon>
    </lineage>
</organism>
<feature type="coiled-coil region" evidence="7">
    <location>
        <begin position="236"/>
        <end position="270"/>
    </location>
</feature>
<evidence type="ECO:0000256" key="5">
    <source>
        <dbReference type="ARBA" id="ARBA00022825"/>
    </source>
</evidence>
<proteinExistence type="inferred from homology"/>
<reference evidence="9 10" key="1">
    <citation type="submission" date="2013-04" db="EMBL/GenBank/DDBJ databases">
        <title>The Genome Sequence of Bacteroides uniformis dnLKV2.</title>
        <authorList>
            <consortium name="The Broad Institute Genomics Platform"/>
            <consortium name="The Broad Institute Genome Sequencing Center for Infectious Disease"/>
            <person name="Earl A."/>
            <person name="Xavier R."/>
            <person name="Kuhn K."/>
            <person name="Stappenbeck T."/>
            <person name="Walker B."/>
            <person name="Young S."/>
            <person name="Zeng Q."/>
            <person name="Gargeya S."/>
            <person name="Fitzgerald M."/>
            <person name="Haas B."/>
            <person name="Abouelleil A."/>
            <person name="Allen A.W."/>
            <person name="Alvarado L."/>
            <person name="Arachchi H.M."/>
            <person name="Berlin A.M."/>
            <person name="Chapman S.B."/>
            <person name="Gainer-Dewar J."/>
            <person name="Goldberg J."/>
            <person name="Griggs A."/>
            <person name="Gujja S."/>
            <person name="Hansen M."/>
            <person name="Howarth C."/>
            <person name="Imamovic A."/>
            <person name="Ireland A."/>
            <person name="Larimer J."/>
            <person name="McCowan C."/>
            <person name="Murphy C."/>
            <person name="Pearson M."/>
            <person name="Poon T.W."/>
            <person name="Priest M."/>
            <person name="Roberts A."/>
            <person name="Saif S."/>
            <person name="Shea T."/>
            <person name="Sisk P."/>
            <person name="Sykes S."/>
            <person name="Wortman J."/>
            <person name="Nusbaum C."/>
            <person name="Birren B."/>
        </authorList>
    </citation>
    <scope>NUCLEOTIDE SEQUENCE [LARGE SCALE GENOMIC DNA]</scope>
    <source>
        <strain evidence="10">dnLKV2</strain>
    </source>
</reference>
<accession>R9I1I1</accession>
<evidence type="ECO:0000256" key="7">
    <source>
        <dbReference type="SAM" id="Coils"/>
    </source>
</evidence>
<dbReference type="InterPro" id="IPR029045">
    <property type="entry name" value="ClpP/crotonase-like_dom_sf"/>
</dbReference>
<dbReference type="Pfam" id="PF00574">
    <property type="entry name" value="CLP_protease"/>
    <property type="match status" value="1"/>
</dbReference>
<dbReference type="GO" id="GO:0051117">
    <property type="term" value="F:ATPase binding"/>
    <property type="evidence" value="ECO:0007669"/>
    <property type="project" value="TreeGrafter"/>
</dbReference>
<dbReference type="InterPro" id="IPR023562">
    <property type="entry name" value="ClpP/TepA"/>
</dbReference>
<dbReference type="PANTHER" id="PTHR10381:SF70">
    <property type="entry name" value="ATP-DEPENDENT CLP PROTEASE PROTEOLYTIC SUBUNIT"/>
    <property type="match status" value="1"/>
</dbReference>
<name>R9I1I1_BACUN</name>
<gene>
    <name evidence="9" type="ORF">C801_02977</name>
</gene>
<dbReference type="SUPFAM" id="SSF52096">
    <property type="entry name" value="ClpP/crotonase"/>
    <property type="match status" value="1"/>
</dbReference>
<comment type="caution">
    <text evidence="9">The sequence shown here is derived from an EMBL/GenBank/DDBJ whole genome shotgun (WGS) entry which is preliminary data.</text>
</comment>
<dbReference type="InterPro" id="IPR001907">
    <property type="entry name" value="ClpP"/>
</dbReference>
<keyword evidence="3" id="KW-0645">Protease</keyword>
<evidence type="ECO:0000256" key="4">
    <source>
        <dbReference type="ARBA" id="ARBA00022801"/>
    </source>
</evidence>